<dbReference type="RefSeq" id="WP_250593841.1">
    <property type="nucleotide sequence ID" value="NZ_JAKRVY010000001.1"/>
</dbReference>
<comment type="caution">
    <text evidence="3">The sequence shown here is derived from an EMBL/GenBank/DDBJ whole genome shotgun (WGS) entry which is preliminary data.</text>
</comment>
<accession>A0AAE3K3E9</accession>
<evidence type="ECO:0000313" key="3">
    <source>
        <dbReference type="EMBL" id="MCL9812291.1"/>
    </source>
</evidence>
<dbReference type="Pfam" id="PF11127">
    <property type="entry name" value="YgaP-like_TM"/>
    <property type="match status" value="1"/>
</dbReference>
<evidence type="ECO:0000313" key="4">
    <source>
        <dbReference type="Proteomes" id="UP001202674"/>
    </source>
</evidence>
<gene>
    <name evidence="3" type="ORF">AArcSt11_01330</name>
</gene>
<keyword evidence="1" id="KW-0812">Transmembrane</keyword>
<feature type="domain" description="Inner membrane protein YgaP-like transmembrane" evidence="2">
    <location>
        <begin position="3"/>
        <end position="69"/>
    </location>
</feature>
<dbReference type="AlphaFoldDB" id="A0AAE3K3E9"/>
<dbReference type="Gene3D" id="6.10.140.1340">
    <property type="match status" value="1"/>
</dbReference>
<keyword evidence="1" id="KW-0472">Membrane</keyword>
<protein>
    <submittedName>
        <fullName evidence="3">DUF2892 domain-containing protein</fullName>
    </submittedName>
</protein>
<dbReference type="EMBL" id="JAKRVY010000001">
    <property type="protein sequence ID" value="MCL9812291.1"/>
    <property type="molecule type" value="Genomic_DNA"/>
</dbReference>
<evidence type="ECO:0000259" key="2">
    <source>
        <dbReference type="Pfam" id="PF11127"/>
    </source>
</evidence>
<feature type="transmembrane region" description="Helical" evidence="1">
    <location>
        <begin position="12"/>
        <end position="31"/>
    </location>
</feature>
<sequence>MFEKNVGGTDRTVRFVGGAVLLLAGVVALSHRSKQNGLGALLFGAGLLASALTQRCTVNKLLGIDTCPAE</sequence>
<organism evidence="3 4">
    <name type="scientific">Natranaeroarchaeum aerophilus</name>
    <dbReference type="NCBI Taxonomy" id="2917711"/>
    <lineage>
        <taxon>Archaea</taxon>
        <taxon>Methanobacteriati</taxon>
        <taxon>Methanobacteriota</taxon>
        <taxon>Stenosarchaea group</taxon>
        <taxon>Halobacteria</taxon>
        <taxon>Halobacteriales</taxon>
        <taxon>Natronoarchaeaceae</taxon>
        <taxon>Natranaeroarchaeum</taxon>
    </lineage>
</organism>
<evidence type="ECO:0000256" key="1">
    <source>
        <dbReference type="SAM" id="Phobius"/>
    </source>
</evidence>
<dbReference type="InterPro" id="IPR021309">
    <property type="entry name" value="YgaP-like_TM"/>
</dbReference>
<keyword evidence="1" id="KW-1133">Transmembrane helix</keyword>
<feature type="transmembrane region" description="Helical" evidence="1">
    <location>
        <begin position="37"/>
        <end position="53"/>
    </location>
</feature>
<keyword evidence="4" id="KW-1185">Reference proteome</keyword>
<name>A0AAE3K3E9_9EURY</name>
<proteinExistence type="predicted"/>
<reference evidence="3 4" key="1">
    <citation type="journal article" date="2022" name="Syst. Appl. Microbiol.">
        <title>Natronocalculus amylovorans gen. nov., sp. nov., and Natranaeroarchaeum aerophilus sp. nov., dominant culturable amylolytic natronoarchaea from hypersaline soda lakes in southwestern Siberia.</title>
        <authorList>
            <person name="Sorokin D.Y."/>
            <person name="Elcheninov A.G."/>
            <person name="Khizhniak T.V."/>
            <person name="Koenen M."/>
            <person name="Bale N.J."/>
            <person name="Damste J.S.S."/>
            <person name="Kublanov I.V."/>
        </authorList>
    </citation>
    <scope>NUCLEOTIDE SEQUENCE [LARGE SCALE GENOMIC DNA]</scope>
    <source>
        <strain evidence="3 4">AArc-St1-1</strain>
    </source>
</reference>
<dbReference type="Proteomes" id="UP001202674">
    <property type="component" value="Unassembled WGS sequence"/>
</dbReference>